<evidence type="ECO:0000256" key="5">
    <source>
        <dbReference type="ARBA" id="ARBA00023136"/>
    </source>
</evidence>
<proteinExistence type="predicted"/>
<feature type="transmembrane region" description="Helical" evidence="6">
    <location>
        <begin position="171"/>
        <end position="192"/>
    </location>
</feature>
<dbReference type="PANTHER" id="PTHR42718:SF9">
    <property type="entry name" value="MAJOR FACILITATOR SUPERFAMILY MULTIDRUG TRANSPORTER MFSC"/>
    <property type="match status" value="1"/>
</dbReference>
<feature type="transmembrane region" description="Helical" evidence="6">
    <location>
        <begin position="280"/>
        <end position="301"/>
    </location>
</feature>
<keyword evidence="3 6" id="KW-0812">Transmembrane</keyword>
<feature type="transmembrane region" description="Helical" evidence="6">
    <location>
        <begin position="403"/>
        <end position="428"/>
    </location>
</feature>
<dbReference type="Gene3D" id="1.20.1720.10">
    <property type="entry name" value="Multidrug resistance protein D"/>
    <property type="match status" value="1"/>
</dbReference>
<feature type="transmembrane region" description="Helical" evidence="6">
    <location>
        <begin position="338"/>
        <end position="357"/>
    </location>
</feature>
<protein>
    <submittedName>
        <fullName evidence="8">MFS transporter</fullName>
    </submittedName>
</protein>
<dbReference type="GO" id="GO:0022857">
    <property type="term" value="F:transmembrane transporter activity"/>
    <property type="evidence" value="ECO:0007669"/>
    <property type="project" value="InterPro"/>
</dbReference>
<dbReference type="Gene3D" id="1.20.1250.20">
    <property type="entry name" value="MFS general substrate transporter like domains"/>
    <property type="match status" value="1"/>
</dbReference>
<keyword evidence="5 6" id="KW-0472">Membrane</keyword>
<comment type="caution">
    <text evidence="8">The sequence shown here is derived from an EMBL/GenBank/DDBJ whole genome shotgun (WGS) entry which is preliminary data.</text>
</comment>
<feature type="transmembrane region" description="Helical" evidence="6">
    <location>
        <begin position="363"/>
        <end position="382"/>
    </location>
</feature>
<dbReference type="RefSeq" id="WP_146840996.1">
    <property type="nucleotide sequence ID" value="NZ_BJWG01000001.1"/>
</dbReference>
<sequence>MSTDTGDSTTIAGPQRRLAILLAMAMFVLVVDTSIMNVSISAVVHDIGTTVSGVQTAIALEALVSAAFILIGSKIGDLFGRKRAYLLGLCGYLVGALAMTVAQGLTIVVICWAVVGGLGAALLLPAMQSLIHGNFPGPVRKRVYALVGAAASIAAAVGPLVGGFITTYLSWRVAFGLEAVVILVVLSGAGLVKDAPYVGERSIDLFGAALSVVGMGGVVLGVLVWQEGGESVAALIVLGVGALLGLARWLVVRHRRARATLIDPDLFRSPLFRLGVTQQMLQQIALGGAMISLPIFLQMVLGYNAMLAGLSLAPLSLSMFAAALLAGKRAGRRRPATVVLTGFSLLVVGVGALLPIVPRATAGWWLAVPLVIAGSGLGLLVSQLNNYTLSPVSQERVSEAAGVNSATGSFGLSFGLALAGAVMLAAVVSGFTTQTQASDVLPPDDKAHVASVLKEDAQLMSDAQLQTLLADEPADVSAEIMRINTEVRPRALQIALLVPLLAGLAGVVGALRMRRQPDPTPNEAAESVLGG</sequence>
<dbReference type="AlphaFoldDB" id="A0A511J5Z1"/>
<feature type="transmembrane region" description="Helical" evidence="6">
    <location>
        <begin position="204"/>
        <end position="225"/>
    </location>
</feature>
<dbReference type="GO" id="GO:0005886">
    <property type="term" value="C:plasma membrane"/>
    <property type="evidence" value="ECO:0007669"/>
    <property type="project" value="UniProtKB-SubCell"/>
</dbReference>
<evidence type="ECO:0000313" key="9">
    <source>
        <dbReference type="Proteomes" id="UP000321720"/>
    </source>
</evidence>
<evidence type="ECO:0000256" key="3">
    <source>
        <dbReference type="ARBA" id="ARBA00022692"/>
    </source>
</evidence>
<dbReference type="Proteomes" id="UP000321720">
    <property type="component" value="Unassembled WGS sequence"/>
</dbReference>
<evidence type="ECO:0000256" key="2">
    <source>
        <dbReference type="ARBA" id="ARBA00022448"/>
    </source>
</evidence>
<name>A0A511J5Z1_9CELL</name>
<reference evidence="8 9" key="1">
    <citation type="submission" date="2019-07" db="EMBL/GenBank/DDBJ databases">
        <title>Whole genome shotgun sequence of Cellulomonas composti NBRC 100758.</title>
        <authorList>
            <person name="Hosoyama A."/>
            <person name="Uohara A."/>
            <person name="Ohji S."/>
            <person name="Ichikawa N."/>
        </authorList>
    </citation>
    <scope>NUCLEOTIDE SEQUENCE [LARGE SCALE GENOMIC DNA]</scope>
    <source>
        <strain evidence="8 9">NBRC 100758</strain>
    </source>
</reference>
<evidence type="ECO:0000256" key="6">
    <source>
        <dbReference type="SAM" id="Phobius"/>
    </source>
</evidence>
<dbReference type="OrthoDB" id="3282774at2"/>
<dbReference type="InterPro" id="IPR020846">
    <property type="entry name" value="MFS_dom"/>
</dbReference>
<dbReference type="Pfam" id="PF07690">
    <property type="entry name" value="MFS_1"/>
    <property type="match status" value="1"/>
</dbReference>
<dbReference type="InterPro" id="IPR036259">
    <property type="entry name" value="MFS_trans_sf"/>
</dbReference>
<dbReference type="SUPFAM" id="SSF103473">
    <property type="entry name" value="MFS general substrate transporter"/>
    <property type="match status" value="1"/>
</dbReference>
<evidence type="ECO:0000256" key="4">
    <source>
        <dbReference type="ARBA" id="ARBA00022989"/>
    </source>
</evidence>
<keyword evidence="9" id="KW-1185">Reference proteome</keyword>
<dbReference type="InterPro" id="IPR011701">
    <property type="entry name" value="MFS"/>
</dbReference>
<feature type="transmembrane region" description="Helical" evidence="6">
    <location>
        <begin position="18"/>
        <end position="40"/>
    </location>
</feature>
<evidence type="ECO:0000313" key="8">
    <source>
        <dbReference type="EMBL" id="GEL93415.1"/>
    </source>
</evidence>
<feature type="transmembrane region" description="Helical" evidence="6">
    <location>
        <begin position="84"/>
        <end position="101"/>
    </location>
</feature>
<dbReference type="EMBL" id="BJWG01000001">
    <property type="protein sequence ID" value="GEL93415.1"/>
    <property type="molecule type" value="Genomic_DNA"/>
</dbReference>
<evidence type="ECO:0000256" key="1">
    <source>
        <dbReference type="ARBA" id="ARBA00004651"/>
    </source>
</evidence>
<feature type="transmembrane region" description="Helical" evidence="6">
    <location>
        <begin position="52"/>
        <end position="72"/>
    </location>
</feature>
<organism evidence="8 9">
    <name type="scientific">Cellulomonas composti</name>
    <dbReference type="NCBI Taxonomy" id="266130"/>
    <lineage>
        <taxon>Bacteria</taxon>
        <taxon>Bacillati</taxon>
        <taxon>Actinomycetota</taxon>
        <taxon>Actinomycetes</taxon>
        <taxon>Micrococcales</taxon>
        <taxon>Cellulomonadaceae</taxon>
        <taxon>Cellulomonas</taxon>
    </lineage>
</organism>
<feature type="transmembrane region" description="Helical" evidence="6">
    <location>
        <begin position="307"/>
        <end position="326"/>
    </location>
</feature>
<evidence type="ECO:0000259" key="7">
    <source>
        <dbReference type="PROSITE" id="PS50850"/>
    </source>
</evidence>
<dbReference type="PRINTS" id="PR01036">
    <property type="entry name" value="TCRTETB"/>
</dbReference>
<feature type="transmembrane region" description="Helical" evidence="6">
    <location>
        <begin position="143"/>
        <end position="165"/>
    </location>
</feature>
<feature type="transmembrane region" description="Helical" evidence="6">
    <location>
        <begin position="107"/>
        <end position="131"/>
    </location>
</feature>
<gene>
    <name evidence="8" type="ORF">CCO02nite_00730</name>
</gene>
<dbReference type="PROSITE" id="PS50850">
    <property type="entry name" value="MFS"/>
    <property type="match status" value="1"/>
</dbReference>
<feature type="domain" description="Major facilitator superfamily (MFS) profile" evidence="7">
    <location>
        <begin position="18"/>
        <end position="474"/>
    </location>
</feature>
<feature type="transmembrane region" description="Helical" evidence="6">
    <location>
        <begin position="491"/>
        <end position="511"/>
    </location>
</feature>
<accession>A0A511J5Z1</accession>
<keyword evidence="4 6" id="KW-1133">Transmembrane helix</keyword>
<keyword evidence="2" id="KW-0813">Transport</keyword>
<comment type="subcellular location">
    <subcellularLocation>
        <location evidence="1">Cell membrane</location>
        <topology evidence="1">Multi-pass membrane protein</topology>
    </subcellularLocation>
</comment>
<feature type="transmembrane region" description="Helical" evidence="6">
    <location>
        <begin position="231"/>
        <end position="251"/>
    </location>
</feature>
<dbReference type="PANTHER" id="PTHR42718">
    <property type="entry name" value="MAJOR FACILITATOR SUPERFAMILY MULTIDRUG TRANSPORTER MFSC"/>
    <property type="match status" value="1"/>
</dbReference>